<organism evidence="3 4">
    <name type="scientific">Porcincola intestinalis</name>
    <dbReference type="NCBI Taxonomy" id="2606632"/>
    <lineage>
        <taxon>Bacteria</taxon>
        <taxon>Bacillati</taxon>
        <taxon>Bacillota</taxon>
        <taxon>Clostridia</taxon>
        <taxon>Lachnospirales</taxon>
        <taxon>Lachnospiraceae</taxon>
        <taxon>Porcincola</taxon>
    </lineage>
</organism>
<keyword evidence="4" id="KW-1185">Reference proteome</keyword>
<dbReference type="Pfam" id="PF00156">
    <property type="entry name" value="Pribosyltran"/>
    <property type="match status" value="1"/>
</dbReference>
<dbReference type="AlphaFoldDB" id="A0A6L5X7I6"/>
<dbReference type="PANTHER" id="PTHR47505:SF1">
    <property type="entry name" value="DNA UTILIZATION PROTEIN YHGH"/>
    <property type="match status" value="1"/>
</dbReference>
<accession>A0A6L5X7I6</accession>
<gene>
    <name evidence="3" type="ORF">FYJ35_04785</name>
</gene>
<dbReference type="InterPro" id="IPR051910">
    <property type="entry name" value="ComF/GntX_DNA_util-trans"/>
</dbReference>
<dbReference type="SUPFAM" id="SSF53271">
    <property type="entry name" value="PRTase-like"/>
    <property type="match status" value="1"/>
</dbReference>
<dbReference type="InterPro" id="IPR029057">
    <property type="entry name" value="PRTase-like"/>
</dbReference>
<comment type="caution">
    <text evidence="3">The sequence shown here is derived from an EMBL/GenBank/DDBJ whole genome shotgun (WGS) entry which is preliminary data.</text>
</comment>
<name>A0A6L5X7I6_9FIRM</name>
<dbReference type="Gene3D" id="3.40.50.2020">
    <property type="match status" value="1"/>
</dbReference>
<feature type="domain" description="Phosphoribosyltransferase" evidence="2">
    <location>
        <begin position="286"/>
        <end position="342"/>
    </location>
</feature>
<dbReference type="PANTHER" id="PTHR47505">
    <property type="entry name" value="DNA UTILIZATION PROTEIN YHGH"/>
    <property type="match status" value="1"/>
</dbReference>
<evidence type="ECO:0000313" key="3">
    <source>
        <dbReference type="EMBL" id="MSS14362.1"/>
    </source>
</evidence>
<evidence type="ECO:0000259" key="2">
    <source>
        <dbReference type="Pfam" id="PF00156"/>
    </source>
</evidence>
<evidence type="ECO:0000256" key="1">
    <source>
        <dbReference type="ARBA" id="ARBA00008007"/>
    </source>
</evidence>
<comment type="similarity">
    <text evidence="1">Belongs to the ComF/GntX family.</text>
</comment>
<dbReference type="EMBL" id="VULZ01000003">
    <property type="protein sequence ID" value="MSS14362.1"/>
    <property type="molecule type" value="Genomic_DNA"/>
</dbReference>
<dbReference type="InterPro" id="IPR000836">
    <property type="entry name" value="PRTase_dom"/>
</dbReference>
<protein>
    <submittedName>
        <fullName evidence="3">ComF family protein</fullName>
    </submittedName>
</protein>
<dbReference type="CDD" id="cd06223">
    <property type="entry name" value="PRTases_typeI"/>
    <property type="match status" value="1"/>
</dbReference>
<evidence type="ECO:0000313" key="4">
    <source>
        <dbReference type="Proteomes" id="UP000481852"/>
    </source>
</evidence>
<dbReference type="RefSeq" id="WP_154523929.1">
    <property type="nucleotide sequence ID" value="NZ_VULZ01000003.1"/>
</dbReference>
<proteinExistence type="inferred from homology"/>
<reference evidence="3 4" key="1">
    <citation type="submission" date="2019-08" db="EMBL/GenBank/DDBJ databases">
        <title>In-depth cultivation of the pig gut microbiome towards novel bacterial diversity and tailored functional studies.</title>
        <authorList>
            <person name="Wylensek D."/>
            <person name="Hitch T.C.A."/>
            <person name="Clavel T."/>
        </authorList>
    </citation>
    <scope>NUCLEOTIDE SEQUENCE [LARGE SCALE GENOMIC DNA]</scope>
    <source>
        <strain evidence="3 4">Oil+RF-744-WCA-WT-11</strain>
    </source>
</reference>
<dbReference type="Proteomes" id="UP000481852">
    <property type="component" value="Unassembled WGS sequence"/>
</dbReference>
<sequence length="413" mass="46863">MFRCINALKGMIIDIDSFSSDPLEGWSPFVQKYKCVFLTAQDEIAVKVNSHFGAGSVLQIKTYQKPFAPSISIQRQCIQMLDLLPTEVVYVSRDIEFINKAMEFLSGTIWITRSISYEDASRIADMVSRDLPTLNDELNNGIKGYIGETALYPGEFPRGSMLPTAILVDQKTYPLILLGRYFGYEHYMSQLHPYSSAIYLNKQKGRKYYGIFDEMFYKLYLGALQNLLRTTRIDGICSVPPRAGNANRFSGILRKLSETTRIKNHDGLLICNHSYPSQKSLSQREREDNIKGVFQATEALNGETIVLLDDIASTGSTLRECVRVLKNKGAGKIIIVVLAVNQIHESYWSSIPAQVSCPRCGERMHLLVNSKNRHFFYSCYNCRSQTMNFEEGRKLVEALVNSETDQTDDDFSF</sequence>